<reference evidence="2" key="1">
    <citation type="journal article" date="2017" name="Front. Plant Sci.">
        <title>Climate Clever Clovers: New Paradigm to Reduce the Environmental Footprint of Ruminants by Breeding Low Methanogenic Forages Utilizing Haplotype Variation.</title>
        <authorList>
            <person name="Kaur P."/>
            <person name="Appels R."/>
            <person name="Bayer P.E."/>
            <person name="Keeble-Gagnere G."/>
            <person name="Wang J."/>
            <person name="Hirakawa H."/>
            <person name="Shirasawa K."/>
            <person name="Vercoe P."/>
            <person name="Stefanova K."/>
            <person name="Durmic Z."/>
            <person name="Nichols P."/>
            <person name="Revell C."/>
            <person name="Isobe S.N."/>
            <person name="Edwards D."/>
            <person name="Erskine W."/>
        </authorList>
    </citation>
    <scope>NUCLEOTIDE SEQUENCE [LARGE SCALE GENOMIC DNA]</scope>
    <source>
        <strain evidence="2">cv. Daliak</strain>
    </source>
</reference>
<keyword evidence="2" id="KW-1185">Reference proteome</keyword>
<organism evidence="1 2">
    <name type="scientific">Trifolium subterraneum</name>
    <name type="common">Subterranean clover</name>
    <dbReference type="NCBI Taxonomy" id="3900"/>
    <lineage>
        <taxon>Eukaryota</taxon>
        <taxon>Viridiplantae</taxon>
        <taxon>Streptophyta</taxon>
        <taxon>Embryophyta</taxon>
        <taxon>Tracheophyta</taxon>
        <taxon>Spermatophyta</taxon>
        <taxon>Magnoliopsida</taxon>
        <taxon>eudicotyledons</taxon>
        <taxon>Gunneridae</taxon>
        <taxon>Pentapetalae</taxon>
        <taxon>rosids</taxon>
        <taxon>fabids</taxon>
        <taxon>Fabales</taxon>
        <taxon>Fabaceae</taxon>
        <taxon>Papilionoideae</taxon>
        <taxon>50 kb inversion clade</taxon>
        <taxon>NPAAA clade</taxon>
        <taxon>Hologalegina</taxon>
        <taxon>IRL clade</taxon>
        <taxon>Trifolieae</taxon>
        <taxon>Trifolium</taxon>
    </lineage>
</organism>
<dbReference type="Proteomes" id="UP000242715">
    <property type="component" value="Unassembled WGS sequence"/>
</dbReference>
<evidence type="ECO:0000313" key="2">
    <source>
        <dbReference type="Proteomes" id="UP000242715"/>
    </source>
</evidence>
<name>A0A2Z6LV49_TRISU</name>
<dbReference type="AlphaFoldDB" id="A0A2Z6LV49"/>
<proteinExistence type="predicted"/>
<gene>
    <name evidence="1" type="ORF">TSUD_176740</name>
</gene>
<dbReference type="EMBL" id="DF973238">
    <property type="protein sequence ID" value="GAU21828.1"/>
    <property type="molecule type" value="Genomic_DNA"/>
</dbReference>
<evidence type="ECO:0000313" key="1">
    <source>
        <dbReference type="EMBL" id="GAU21828.1"/>
    </source>
</evidence>
<accession>A0A2Z6LV49</accession>
<protein>
    <submittedName>
        <fullName evidence="1">Uncharacterized protein</fullName>
    </submittedName>
</protein>
<sequence length="102" mass="11644">MDLLCFSYPFLFQCCGCCVLCSLLRDPTVFRVVLWGFVFRRWWCDGSSALHHRHSLSFLVVVFFSSSCSVFTLWMSDLCLPEDGEVVTKRAAPPLALFPVLI</sequence>